<protein>
    <recommendedName>
        <fullName evidence="2">Copper homeostasis protein cutC homolog</fullName>
    </recommendedName>
</protein>
<dbReference type="Gene3D" id="3.20.20.380">
    <property type="entry name" value="Copper homeostasis (CutC) domain"/>
    <property type="match status" value="1"/>
</dbReference>
<dbReference type="KEGG" id="cfj:CFIO01_09544"/>
<dbReference type="InterPro" id="IPR005627">
    <property type="entry name" value="CutC-like"/>
</dbReference>
<dbReference type="SUPFAM" id="SSF110395">
    <property type="entry name" value="CutC-like"/>
    <property type="match status" value="1"/>
</dbReference>
<comment type="caution">
    <text evidence="3">The sequence shown here is derived from an EMBL/GenBank/DDBJ whole genome shotgun (WGS) entry which is preliminary data.</text>
</comment>
<proteinExistence type="inferred from homology"/>
<evidence type="ECO:0000256" key="1">
    <source>
        <dbReference type="ARBA" id="ARBA00007768"/>
    </source>
</evidence>
<evidence type="ECO:0000256" key="2">
    <source>
        <dbReference type="ARBA" id="ARBA00019014"/>
    </source>
</evidence>
<dbReference type="OrthoDB" id="7392499at2759"/>
<dbReference type="InterPro" id="IPR036822">
    <property type="entry name" value="CutC-like_dom_sf"/>
</dbReference>
<keyword evidence="4" id="KW-1185">Reference proteome</keyword>
<reference evidence="3 4" key="1">
    <citation type="submission" date="2014-02" db="EMBL/GenBank/DDBJ databases">
        <title>The genome sequence of Colletotrichum fioriniae PJ7.</title>
        <authorList>
            <person name="Baroncelli R."/>
            <person name="Thon M.R."/>
        </authorList>
    </citation>
    <scope>NUCLEOTIDE SEQUENCE [LARGE SCALE GENOMIC DNA]</scope>
    <source>
        <strain evidence="3 4">PJ7</strain>
    </source>
</reference>
<accession>A0A010SAE8</accession>
<dbReference type="EMBL" id="JARH01000354">
    <property type="protein sequence ID" value="EXF81723.1"/>
    <property type="molecule type" value="Genomic_DNA"/>
</dbReference>
<organism evidence="3 4">
    <name type="scientific">Colletotrichum fioriniae PJ7</name>
    <dbReference type="NCBI Taxonomy" id="1445577"/>
    <lineage>
        <taxon>Eukaryota</taxon>
        <taxon>Fungi</taxon>
        <taxon>Dikarya</taxon>
        <taxon>Ascomycota</taxon>
        <taxon>Pezizomycotina</taxon>
        <taxon>Sordariomycetes</taxon>
        <taxon>Hypocreomycetidae</taxon>
        <taxon>Glomerellales</taxon>
        <taxon>Glomerellaceae</taxon>
        <taxon>Colletotrichum</taxon>
        <taxon>Colletotrichum acutatum species complex</taxon>
    </lineage>
</organism>
<dbReference type="Pfam" id="PF03932">
    <property type="entry name" value="CutC"/>
    <property type="match status" value="1"/>
</dbReference>
<dbReference type="PANTHER" id="PTHR12598:SF0">
    <property type="entry name" value="COPPER HOMEOSTASIS PROTEIN CUTC HOMOLOG"/>
    <property type="match status" value="1"/>
</dbReference>
<comment type="similarity">
    <text evidence="1">Belongs to the CutC family.</text>
</comment>
<gene>
    <name evidence="3" type="ORF">CFIO01_09544</name>
</gene>
<dbReference type="Proteomes" id="UP000020467">
    <property type="component" value="Unassembled WGS sequence"/>
</dbReference>
<evidence type="ECO:0000313" key="3">
    <source>
        <dbReference type="EMBL" id="EXF81723.1"/>
    </source>
</evidence>
<dbReference type="eggNOG" id="KOG4013">
    <property type="taxonomic scope" value="Eukaryota"/>
</dbReference>
<name>A0A010SAE8_9PEZI</name>
<dbReference type="HOGENOM" id="CLU_050555_0_0_1"/>
<sequence>MPIHLEIPVFSPSSALHAQAIGAQRIELNARGSYAVGGTTPALADLEGVNNWLMVPVRIMIRPRGKRSEDEVDFVYDDDEFEMMVRDVERFRGVLRGERGDGFVFGVLERRNGGGDGGVVVDVERNRRLVEAAGGLACSFHRAFDEVIRDGRAETITKGVRDLVGCGFEGVLTSGGPGNAAENRAALEVVVREAASSGAGGKGTGKGLEVIIGGGVRKENVEGAVDGFEGARVWAHSSCFTGKCAEGEVDDEEAMGIMERLAER</sequence>
<dbReference type="STRING" id="1445577.A0A010SAE8"/>
<dbReference type="PANTHER" id="PTHR12598">
    <property type="entry name" value="COPPER HOMEOSTASIS PROTEIN CUTC"/>
    <property type="match status" value="1"/>
</dbReference>
<evidence type="ECO:0000313" key="4">
    <source>
        <dbReference type="Proteomes" id="UP000020467"/>
    </source>
</evidence>
<dbReference type="GO" id="GO:0005507">
    <property type="term" value="F:copper ion binding"/>
    <property type="evidence" value="ECO:0007669"/>
    <property type="project" value="TreeGrafter"/>
</dbReference>
<dbReference type="AlphaFoldDB" id="A0A010SAE8"/>